<dbReference type="PaxDb" id="67767-A0A0J7K2K5"/>
<dbReference type="EMBL" id="LBMM01015796">
    <property type="protein sequence ID" value="KMQ84663.1"/>
    <property type="molecule type" value="Genomic_DNA"/>
</dbReference>
<comment type="caution">
    <text evidence="2">The sequence shown here is derived from an EMBL/GenBank/DDBJ whole genome shotgun (WGS) entry which is preliminary data.</text>
</comment>
<feature type="region of interest" description="Disordered" evidence="1">
    <location>
        <begin position="137"/>
        <end position="197"/>
    </location>
</feature>
<reference evidence="2 3" key="1">
    <citation type="submission" date="2015-04" db="EMBL/GenBank/DDBJ databases">
        <title>Lasius niger genome sequencing.</title>
        <authorList>
            <person name="Konorov E.A."/>
            <person name="Nikitin M.A."/>
            <person name="Kirill M.V."/>
            <person name="Chang P."/>
        </authorList>
    </citation>
    <scope>NUCLEOTIDE SEQUENCE [LARGE SCALE GENOMIC DNA]</scope>
    <source>
        <tissue evidence="2">Whole</tissue>
    </source>
</reference>
<dbReference type="AlphaFoldDB" id="A0A0J7K2K5"/>
<evidence type="ECO:0000256" key="1">
    <source>
        <dbReference type="SAM" id="MobiDB-lite"/>
    </source>
</evidence>
<evidence type="ECO:0000313" key="3">
    <source>
        <dbReference type="Proteomes" id="UP000036403"/>
    </source>
</evidence>
<name>A0A0J7K2K5_LASNI</name>
<feature type="compositionally biased region" description="Low complexity" evidence="1">
    <location>
        <begin position="23"/>
        <end position="33"/>
    </location>
</feature>
<dbReference type="Proteomes" id="UP000036403">
    <property type="component" value="Unassembled WGS sequence"/>
</dbReference>
<proteinExistence type="predicted"/>
<accession>A0A0J7K2K5</accession>
<gene>
    <name evidence="2" type="ORF">RF55_17356</name>
</gene>
<keyword evidence="3" id="KW-1185">Reference proteome</keyword>
<sequence length="197" mass="20086">MPPTKADSGNVSAPSASPKRVMTSTAPAAAPEESPNKKGSASSLRVVVCSSAPVIASPAPVNAANKARGTRSCTTIVSSMPESGAEPIPNAANACRHDSATLPNCRLQTINPHNVNIASGASTINRRVSEFIQPPARTAPAPAFPPHRYWPAPASAPHTAVSDNDGAVPQASTSSTDETRGNAAAPRRLTRSGNPAE</sequence>
<evidence type="ECO:0000313" key="2">
    <source>
        <dbReference type="EMBL" id="KMQ84663.1"/>
    </source>
</evidence>
<protein>
    <submittedName>
        <fullName evidence="2">Uncharacterized protein</fullName>
    </submittedName>
</protein>
<organism evidence="2 3">
    <name type="scientific">Lasius niger</name>
    <name type="common">Black garden ant</name>
    <dbReference type="NCBI Taxonomy" id="67767"/>
    <lineage>
        <taxon>Eukaryota</taxon>
        <taxon>Metazoa</taxon>
        <taxon>Ecdysozoa</taxon>
        <taxon>Arthropoda</taxon>
        <taxon>Hexapoda</taxon>
        <taxon>Insecta</taxon>
        <taxon>Pterygota</taxon>
        <taxon>Neoptera</taxon>
        <taxon>Endopterygota</taxon>
        <taxon>Hymenoptera</taxon>
        <taxon>Apocrita</taxon>
        <taxon>Aculeata</taxon>
        <taxon>Formicoidea</taxon>
        <taxon>Formicidae</taxon>
        <taxon>Formicinae</taxon>
        <taxon>Lasius</taxon>
        <taxon>Lasius</taxon>
    </lineage>
</organism>
<feature type="region of interest" description="Disordered" evidence="1">
    <location>
        <begin position="1"/>
        <end position="43"/>
    </location>
</feature>